<evidence type="ECO:0000256" key="1">
    <source>
        <dbReference type="ARBA" id="ARBA00022679"/>
    </source>
</evidence>
<dbReference type="SUPFAM" id="SSF55729">
    <property type="entry name" value="Acyl-CoA N-acyltransferases (Nat)"/>
    <property type="match status" value="1"/>
</dbReference>
<reference evidence="4 5" key="1">
    <citation type="journal article" date="2007" name="Appl. Environ. Microbiol.">
        <title>Isolation of key methanogens for global methane emission from rice paddy fields: a novel isolate affiliated with the clone cluster rice cluster I.</title>
        <authorList>
            <person name="Sakai S."/>
            <person name="Imachi H."/>
            <person name="Sekiguchi Y."/>
            <person name="Ohashi A."/>
            <person name="Harada H."/>
            <person name="Kamagata Y."/>
        </authorList>
    </citation>
    <scope>NUCLEOTIDE SEQUENCE [LARGE SCALE GENOMIC DNA]</scope>
    <source>
        <strain evidence="5">DSM 17711 / JCM 13418 / NBRC 101707 / SANAE</strain>
    </source>
</reference>
<dbReference type="AlphaFoldDB" id="D1YUR4"/>
<dbReference type="PANTHER" id="PTHR23091">
    <property type="entry name" value="N-TERMINAL ACETYLTRANSFERASE"/>
    <property type="match status" value="1"/>
</dbReference>
<evidence type="ECO:0000313" key="5">
    <source>
        <dbReference type="Proteomes" id="UP000001882"/>
    </source>
</evidence>
<dbReference type="InterPro" id="IPR006464">
    <property type="entry name" value="AcTrfase_RimI/Ard1"/>
</dbReference>
<dbReference type="InParanoid" id="D1YUR4"/>
<name>D1YUR4_METPS</name>
<dbReference type="PROSITE" id="PS51186">
    <property type="entry name" value="GNAT"/>
    <property type="match status" value="1"/>
</dbReference>
<dbReference type="RefSeq" id="WP_012898866.1">
    <property type="nucleotide sequence ID" value="NC_013665.1"/>
</dbReference>
<protein>
    <submittedName>
        <fullName evidence="4">Acetyltransferase</fullName>
    </submittedName>
</protein>
<dbReference type="NCBIfam" id="TIGR01575">
    <property type="entry name" value="rimI"/>
    <property type="match status" value="1"/>
</dbReference>
<dbReference type="GeneID" id="8680274"/>
<evidence type="ECO:0000259" key="3">
    <source>
        <dbReference type="PROSITE" id="PS51186"/>
    </source>
</evidence>
<organism evidence="4 5">
    <name type="scientific">Methanocella paludicola (strain DSM 17711 / JCM 13418 / NBRC 101707 / SANAE)</name>
    <dbReference type="NCBI Taxonomy" id="304371"/>
    <lineage>
        <taxon>Archaea</taxon>
        <taxon>Methanobacteriati</taxon>
        <taxon>Methanobacteriota</taxon>
        <taxon>Stenosarchaea group</taxon>
        <taxon>Methanomicrobia</taxon>
        <taxon>Methanocellales</taxon>
        <taxon>Methanocellaceae</taxon>
        <taxon>Methanocella</taxon>
    </lineage>
</organism>
<dbReference type="GO" id="GO:0031415">
    <property type="term" value="C:NatA complex"/>
    <property type="evidence" value="ECO:0007669"/>
    <property type="project" value="InterPro"/>
</dbReference>
<dbReference type="STRING" id="304371.MCP_0114"/>
<keyword evidence="2" id="KW-0012">Acyltransferase</keyword>
<dbReference type="InterPro" id="IPR016181">
    <property type="entry name" value="Acyl_CoA_acyltransferase"/>
</dbReference>
<dbReference type="eggNOG" id="arCOG00833">
    <property type="taxonomic scope" value="Archaea"/>
</dbReference>
<evidence type="ECO:0000256" key="2">
    <source>
        <dbReference type="ARBA" id="ARBA00023315"/>
    </source>
</evidence>
<dbReference type="CDD" id="cd04301">
    <property type="entry name" value="NAT_SF"/>
    <property type="match status" value="1"/>
</dbReference>
<dbReference type="FunCoup" id="D1YUR4">
    <property type="interactions" value="146"/>
</dbReference>
<dbReference type="Pfam" id="PF00583">
    <property type="entry name" value="Acetyltransf_1"/>
    <property type="match status" value="1"/>
</dbReference>
<dbReference type="GO" id="GO:0004596">
    <property type="term" value="F:protein-N-terminal amino-acid acetyltransferase activity"/>
    <property type="evidence" value="ECO:0007669"/>
    <property type="project" value="InterPro"/>
</dbReference>
<dbReference type="Proteomes" id="UP000001882">
    <property type="component" value="Chromosome"/>
</dbReference>
<sequence length="152" mass="17538">MYFLITIRPFEFDDSRAVLDMEEAIFNEPNPLLYAMIESRPAEGFIVAEEDGEVCGYLLGTLLMDEARILLIAVKDSRRRMGIGSRLVNEYIESVKGRASMIRLEVRSSNLAAQTFYFKLGFRFIGMVSNYYRNGDNAYIMVRPMENFTLFL</sequence>
<reference evidence="4 5" key="2">
    <citation type="journal article" date="2008" name="Int. J. Syst. Evol. Microbiol.">
        <title>Methanocella paludicola gen. nov., sp. nov., a methane-producing archaeon, the first isolate of the lineage 'Rice Cluster I', and proposal of the new archaeal order Methanocellales ord. nov.</title>
        <authorList>
            <person name="Sakai S."/>
            <person name="Imachi H."/>
            <person name="Hanada S."/>
            <person name="Ohashi A."/>
            <person name="Harada H."/>
            <person name="Kamagata Y."/>
        </authorList>
    </citation>
    <scope>NUCLEOTIDE SEQUENCE [LARGE SCALE GENOMIC DNA]</scope>
    <source>
        <strain evidence="5">DSM 17711 / JCM 13418 / NBRC 101707 / SANAE</strain>
    </source>
</reference>
<dbReference type="InterPro" id="IPR000182">
    <property type="entry name" value="GNAT_dom"/>
</dbReference>
<dbReference type="Gene3D" id="3.40.630.30">
    <property type="match status" value="1"/>
</dbReference>
<keyword evidence="5" id="KW-1185">Reference proteome</keyword>
<proteinExistence type="predicted"/>
<accession>D1YUR4</accession>
<dbReference type="OrthoDB" id="43754at2157"/>
<dbReference type="InterPro" id="IPR045047">
    <property type="entry name" value="Ard1-like"/>
</dbReference>
<feature type="domain" description="N-acetyltransferase" evidence="3">
    <location>
        <begin position="5"/>
        <end position="146"/>
    </location>
</feature>
<dbReference type="KEGG" id="mpd:MCP_0114"/>
<dbReference type="PANTHER" id="PTHR23091:SF4">
    <property type="entry name" value="N-TERMINAL AMINO-ACID N(ALPHA)-ACETYLTRANSFERASE NATA"/>
    <property type="match status" value="1"/>
</dbReference>
<gene>
    <name evidence="4" type="ordered locus">MCP_0114</name>
</gene>
<reference evidence="5" key="3">
    <citation type="journal article" date="2011" name="PLoS ONE">
        <title>Genome sequence of a mesophilic hydrogenotrophic methanogen Methanocella paludicola, the first cultivated representative of the order Methanocellales.</title>
        <authorList>
            <person name="Sakai S."/>
            <person name="Takaki Y."/>
            <person name="Shimamura S."/>
            <person name="Sekine M."/>
            <person name="Tajima T."/>
            <person name="Kosugi H."/>
            <person name="Ichikawa N."/>
            <person name="Tasumi E."/>
            <person name="Hiraki A.T."/>
            <person name="Shimizu A."/>
            <person name="Kato Y."/>
            <person name="Nishiko R."/>
            <person name="Mori K."/>
            <person name="Fujita N."/>
            <person name="Imachi H."/>
            <person name="Takai K."/>
        </authorList>
    </citation>
    <scope>NUCLEOTIDE SEQUENCE [LARGE SCALE GENOMIC DNA]</scope>
    <source>
        <strain evidence="5">DSM 17711 / JCM 13418 / NBRC 101707 / SANAE</strain>
    </source>
</reference>
<dbReference type="EMBL" id="AP011532">
    <property type="protein sequence ID" value="BAI60186.1"/>
    <property type="molecule type" value="Genomic_DNA"/>
</dbReference>
<keyword evidence="1" id="KW-0808">Transferase</keyword>
<evidence type="ECO:0000313" key="4">
    <source>
        <dbReference type="EMBL" id="BAI60186.1"/>
    </source>
</evidence>